<keyword evidence="10" id="KW-0406">Ion transport</keyword>
<keyword evidence="3 10" id="KW-0812">Transmembrane</keyword>
<organism evidence="11 12">
    <name type="scientific">Longispora fulva</name>
    <dbReference type="NCBI Taxonomy" id="619741"/>
    <lineage>
        <taxon>Bacteria</taxon>
        <taxon>Bacillati</taxon>
        <taxon>Actinomycetota</taxon>
        <taxon>Actinomycetes</taxon>
        <taxon>Micromonosporales</taxon>
        <taxon>Micromonosporaceae</taxon>
        <taxon>Longispora</taxon>
    </lineage>
</organism>
<evidence type="ECO:0000313" key="12">
    <source>
        <dbReference type="Proteomes" id="UP000622552"/>
    </source>
</evidence>
<evidence type="ECO:0000256" key="2">
    <source>
        <dbReference type="ARBA" id="ARBA00022475"/>
    </source>
</evidence>
<gene>
    <name evidence="10" type="primary">fluC</name>
    <name evidence="10" type="synonym">crcB</name>
    <name evidence="11" type="ORF">IW245_001556</name>
</gene>
<feature type="binding site" evidence="10">
    <location>
        <position position="67"/>
    </location>
    <ligand>
        <name>Na(+)</name>
        <dbReference type="ChEBI" id="CHEBI:29101"/>
        <note>structural</note>
    </ligand>
</feature>
<feature type="transmembrane region" description="Helical" evidence="10">
    <location>
        <begin position="56"/>
        <end position="74"/>
    </location>
</feature>
<dbReference type="AlphaFoldDB" id="A0A8J7KVJ1"/>
<evidence type="ECO:0000256" key="3">
    <source>
        <dbReference type="ARBA" id="ARBA00022692"/>
    </source>
</evidence>
<dbReference type="GO" id="GO:0062054">
    <property type="term" value="F:fluoride channel activity"/>
    <property type="evidence" value="ECO:0007669"/>
    <property type="project" value="UniProtKB-UniRule"/>
</dbReference>
<evidence type="ECO:0000313" key="11">
    <source>
        <dbReference type="EMBL" id="MBG6135362.1"/>
    </source>
</evidence>
<sequence length="113" mass="12010">MNWRTPSVIAAGGTLGALTRQAVATTWPDLWGILAINVTGCLLIGLLLARWPAHRLFLGVGFLGGYTTFSTYILEAQRLLDADHPALALLYLTVTPVAALAAVTLGTLLGRRP</sequence>
<evidence type="ECO:0000256" key="10">
    <source>
        <dbReference type="HAMAP-Rule" id="MF_00454"/>
    </source>
</evidence>
<accession>A0A8J7KVJ1</accession>
<keyword evidence="2 10" id="KW-1003">Cell membrane</keyword>
<evidence type="ECO:0000256" key="9">
    <source>
        <dbReference type="ARBA" id="ARBA00049940"/>
    </source>
</evidence>
<evidence type="ECO:0000256" key="8">
    <source>
        <dbReference type="ARBA" id="ARBA00035585"/>
    </source>
</evidence>
<keyword evidence="4 10" id="KW-1133">Transmembrane helix</keyword>
<keyword evidence="12" id="KW-1185">Reference proteome</keyword>
<evidence type="ECO:0000256" key="7">
    <source>
        <dbReference type="ARBA" id="ARBA00035120"/>
    </source>
</evidence>
<feature type="binding site" evidence="10">
    <location>
        <position position="64"/>
    </location>
    <ligand>
        <name>Na(+)</name>
        <dbReference type="ChEBI" id="CHEBI:29101"/>
        <note>structural</note>
    </ligand>
</feature>
<dbReference type="RefSeq" id="WP_197002476.1">
    <property type="nucleotide sequence ID" value="NZ_BONS01000003.1"/>
</dbReference>
<comment type="subcellular location">
    <subcellularLocation>
        <location evidence="1 10">Cell membrane</location>
        <topology evidence="1 10">Multi-pass membrane protein</topology>
    </subcellularLocation>
</comment>
<keyword evidence="5 10" id="KW-0472">Membrane</keyword>
<feature type="transmembrane region" description="Helical" evidence="10">
    <location>
        <begin position="32"/>
        <end position="49"/>
    </location>
</feature>
<proteinExistence type="inferred from homology"/>
<dbReference type="EMBL" id="JADOUF010000001">
    <property type="protein sequence ID" value="MBG6135362.1"/>
    <property type="molecule type" value="Genomic_DNA"/>
</dbReference>
<dbReference type="HAMAP" id="MF_00454">
    <property type="entry name" value="FluC"/>
    <property type="match status" value="1"/>
</dbReference>
<dbReference type="GO" id="GO:0140114">
    <property type="term" value="P:cellular detoxification of fluoride"/>
    <property type="evidence" value="ECO:0007669"/>
    <property type="project" value="UniProtKB-UniRule"/>
</dbReference>
<name>A0A8J7KVJ1_9ACTN</name>
<comment type="caution">
    <text evidence="11">The sequence shown here is derived from an EMBL/GenBank/DDBJ whole genome shotgun (WGS) entry which is preliminary data.</text>
</comment>
<dbReference type="InterPro" id="IPR003691">
    <property type="entry name" value="FluC"/>
</dbReference>
<dbReference type="PANTHER" id="PTHR28259:SF1">
    <property type="entry name" value="FLUORIDE EXPORT PROTEIN 1-RELATED"/>
    <property type="match status" value="1"/>
</dbReference>
<comment type="similarity">
    <text evidence="7 10">Belongs to the fluoride channel Fluc/FEX (TC 1.A.43) family.</text>
</comment>
<evidence type="ECO:0000256" key="6">
    <source>
        <dbReference type="ARBA" id="ARBA00023303"/>
    </source>
</evidence>
<comment type="activity regulation">
    <text evidence="10">Na(+) is not transported, but it plays an essential structural role and its presence is essential for fluoride channel function.</text>
</comment>
<comment type="function">
    <text evidence="9 10">Fluoride-specific ion channel. Important for reducing fluoride concentration in the cell, thus reducing its toxicity.</text>
</comment>
<evidence type="ECO:0000256" key="4">
    <source>
        <dbReference type="ARBA" id="ARBA00022989"/>
    </source>
</evidence>
<keyword evidence="10" id="KW-0813">Transport</keyword>
<evidence type="ECO:0000256" key="5">
    <source>
        <dbReference type="ARBA" id="ARBA00023136"/>
    </source>
</evidence>
<dbReference type="PANTHER" id="PTHR28259">
    <property type="entry name" value="FLUORIDE EXPORT PROTEIN 1-RELATED"/>
    <property type="match status" value="1"/>
</dbReference>
<dbReference type="Proteomes" id="UP000622552">
    <property type="component" value="Unassembled WGS sequence"/>
</dbReference>
<keyword evidence="6 10" id="KW-0407">Ion channel</keyword>
<dbReference type="Pfam" id="PF02537">
    <property type="entry name" value="CRCB"/>
    <property type="match status" value="1"/>
</dbReference>
<dbReference type="GO" id="GO:0005886">
    <property type="term" value="C:plasma membrane"/>
    <property type="evidence" value="ECO:0007669"/>
    <property type="project" value="UniProtKB-SubCell"/>
</dbReference>
<keyword evidence="10" id="KW-0479">Metal-binding</keyword>
<dbReference type="GO" id="GO:0046872">
    <property type="term" value="F:metal ion binding"/>
    <property type="evidence" value="ECO:0007669"/>
    <property type="project" value="UniProtKB-KW"/>
</dbReference>
<comment type="catalytic activity">
    <reaction evidence="8">
        <text>fluoride(in) = fluoride(out)</text>
        <dbReference type="Rhea" id="RHEA:76159"/>
        <dbReference type="ChEBI" id="CHEBI:17051"/>
    </reaction>
    <physiologicalReaction direction="left-to-right" evidence="8">
        <dbReference type="Rhea" id="RHEA:76160"/>
    </physiologicalReaction>
</comment>
<feature type="transmembrane region" description="Helical" evidence="10">
    <location>
        <begin position="86"/>
        <end position="109"/>
    </location>
</feature>
<keyword evidence="10" id="KW-0915">Sodium</keyword>
<protein>
    <recommendedName>
        <fullName evidence="10">Fluoride-specific ion channel FluC</fullName>
    </recommendedName>
</protein>
<reference evidence="11" key="1">
    <citation type="submission" date="2020-11" db="EMBL/GenBank/DDBJ databases">
        <title>Sequencing the genomes of 1000 actinobacteria strains.</title>
        <authorList>
            <person name="Klenk H.-P."/>
        </authorList>
    </citation>
    <scope>NUCLEOTIDE SEQUENCE</scope>
    <source>
        <strain evidence="11">DSM 45356</strain>
    </source>
</reference>
<evidence type="ECO:0000256" key="1">
    <source>
        <dbReference type="ARBA" id="ARBA00004651"/>
    </source>
</evidence>